<dbReference type="SUPFAM" id="SSF111369">
    <property type="entry name" value="HlyD-like secretion proteins"/>
    <property type="match status" value="1"/>
</dbReference>
<keyword evidence="2" id="KW-0175">Coiled coil</keyword>
<keyword evidence="4" id="KW-1185">Reference proteome</keyword>
<evidence type="ECO:0000256" key="2">
    <source>
        <dbReference type="ARBA" id="ARBA00023054"/>
    </source>
</evidence>
<evidence type="ECO:0000313" key="3">
    <source>
        <dbReference type="EMBL" id="MCB6185367.1"/>
    </source>
</evidence>
<dbReference type="Proteomes" id="UP001165395">
    <property type="component" value="Unassembled WGS sequence"/>
</dbReference>
<organism evidence="3 4">
    <name type="scientific">Leeia speluncae</name>
    <dbReference type="NCBI Taxonomy" id="2884804"/>
    <lineage>
        <taxon>Bacteria</taxon>
        <taxon>Pseudomonadati</taxon>
        <taxon>Pseudomonadota</taxon>
        <taxon>Betaproteobacteria</taxon>
        <taxon>Neisseriales</taxon>
        <taxon>Leeiaceae</taxon>
        <taxon>Leeia</taxon>
    </lineage>
</organism>
<dbReference type="RefSeq" id="WP_227182199.1">
    <property type="nucleotide sequence ID" value="NZ_JAJBZT010000016.1"/>
</dbReference>
<sequence>MSEVNSTNPLLDLLTLGGRARQAKSADELAFLLVNDSKQLLPYRQSVFWGAKQGVIALSGVIQPEKNAPYVQSMDRLCRYLNATYASAKILTADELNEEAAADWLEWLPNFVMWLPIGQPADDPEQATGLLIAADMSWTQSSCTIMQEWMQIWTFAWGKFQRKKKHALGLLHWLQDPKWKQKPLHHRPKFILAVLLVAATFFPVRMSVLAQSEIVAAEPTVIRVPLDGVFGQFLVKPNQSVKKGDPLFEMDQTALTGRLDIAESELRTTEAEYRQKAAESLVEGKTNTDISSLAGKVEQKQAELAYLQSLLSRSIIKAPSNGVAVFDNAAEWLGKPVQTGERVLRLANLNHLEIESWLSVSDAIPIQAGDHVTFYPAASPFSSVAATVRYMSFDATSRPEGNYAYRIRATLSPEETGHLGLKGTAKISTTWVPFVYWAARKPLAVIRQTLGL</sequence>
<gene>
    <name evidence="3" type="ORF">LIN78_17610</name>
</gene>
<protein>
    <submittedName>
        <fullName evidence="3">HlyD family efflux transporter periplasmic adaptor subunit</fullName>
    </submittedName>
</protein>
<reference evidence="3" key="1">
    <citation type="submission" date="2021-10" db="EMBL/GenBank/DDBJ databases">
        <title>The complete genome sequence of Leeia sp. TBRC 13508.</title>
        <authorList>
            <person name="Charoenyingcharoen P."/>
            <person name="Yukphan P."/>
        </authorList>
    </citation>
    <scope>NUCLEOTIDE SEQUENCE</scope>
    <source>
        <strain evidence="3">TBRC 13508</strain>
    </source>
</reference>
<dbReference type="Gene3D" id="2.40.50.100">
    <property type="match status" value="1"/>
</dbReference>
<dbReference type="Gene3D" id="2.40.30.170">
    <property type="match status" value="1"/>
</dbReference>
<proteinExistence type="predicted"/>
<comment type="subcellular location">
    <subcellularLocation>
        <location evidence="1">Cell envelope</location>
    </subcellularLocation>
</comment>
<dbReference type="Gene3D" id="1.10.287.470">
    <property type="entry name" value="Helix hairpin bin"/>
    <property type="match status" value="1"/>
</dbReference>
<dbReference type="PANTHER" id="PTHR32347">
    <property type="entry name" value="EFFLUX SYSTEM COMPONENT YKNX-RELATED"/>
    <property type="match status" value="1"/>
</dbReference>
<evidence type="ECO:0000256" key="1">
    <source>
        <dbReference type="ARBA" id="ARBA00004196"/>
    </source>
</evidence>
<evidence type="ECO:0000313" key="4">
    <source>
        <dbReference type="Proteomes" id="UP001165395"/>
    </source>
</evidence>
<dbReference type="EMBL" id="JAJBZT010000016">
    <property type="protein sequence ID" value="MCB6185367.1"/>
    <property type="molecule type" value="Genomic_DNA"/>
</dbReference>
<accession>A0ABS8DB38</accession>
<comment type="caution">
    <text evidence="3">The sequence shown here is derived from an EMBL/GenBank/DDBJ whole genome shotgun (WGS) entry which is preliminary data.</text>
</comment>
<name>A0ABS8DB38_9NEIS</name>
<dbReference type="InterPro" id="IPR050465">
    <property type="entry name" value="UPF0194_transport"/>
</dbReference>